<evidence type="ECO:0000256" key="6">
    <source>
        <dbReference type="ARBA" id="ARBA00022737"/>
    </source>
</evidence>
<feature type="transmembrane region" description="Helical" evidence="12">
    <location>
        <begin position="32"/>
        <end position="54"/>
    </location>
</feature>
<dbReference type="CDD" id="cd09112">
    <property type="entry name" value="PLDc_CLS_2"/>
    <property type="match status" value="1"/>
</dbReference>
<feature type="active site" evidence="12">
    <location>
        <position position="224"/>
    </location>
</feature>
<dbReference type="PANTHER" id="PTHR21248:SF22">
    <property type="entry name" value="PHOSPHOLIPASE D"/>
    <property type="match status" value="1"/>
</dbReference>
<dbReference type="NCBIfam" id="TIGR04265">
    <property type="entry name" value="bac_cardiolipin"/>
    <property type="match status" value="1"/>
</dbReference>
<keyword evidence="3 12" id="KW-0444">Lipid biosynthesis</keyword>
<evidence type="ECO:0000256" key="1">
    <source>
        <dbReference type="ARBA" id="ARBA00004651"/>
    </source>
</evidence>
<dbReference type="FunFam" id="3.30.870.10:FF:000014">
    <property type="entry name" value="Cardiolipin synthase"/>
    <property type="match status" value="1"/>
</dbReference>
<keyword evidence="5 12" id="KW-0812">Transmembrane</keyword>
<keyword evidence="9 12" id="KW-0472">Membrane</keyword>
<dbReference type="Proteomes" id="UP000315343">
    <property type="component" value="Unassembled WGS sequence"/>
</dbReference>
<comment type="function">
    <text evidence="12">Catalyzes the reversible phosphatidyl group transfer from one phosphatidylglycerol molecule to another to form cardiolipin (CL) (diphosphatidylglycerol) and glycerol.</text>
</comment>
<proteinExistence type="inferred from homology"/>
<dbReference type="SMART" id="SM00155">
    <property type="entry name" value="PLDc"/>
    <property type="match status" value="2"/>
</dbReference>
<feature type="active site" evidence="12">
    <location>
        <position position="402"/>
    </location>
</feature>
<feature type="domain" description="PLD phosphodiesterase" evidence="14">
    <location>
        <begin position="217"/>
        <end position="244"/>
    </location>
</feature>
<dbReference type="OrthoDB" id="9762009at2"/>
<dbReference type="Pfam" id="PF13091">
    <property type="entry name" value="PLDc_2"/>
    <property type="match status" value="2"/>
</dbReference>
<dbReference type="GO" id="GO:0008808">
    <property type="term" value="F:cardiolipin synthase activity"/>
    <property type="evidence" value="ECO:0007669"/>
    <property type="project" value="UniProtKB-UniRule"/>
</dbReference>
<dbReference type="InterPro" id="IPR001736">
    <property type="entry name" value="PLipase_D/transphosphatidylase"/>
</dbReference>
<dbReference type="RefSeq" id="WP_145078597.1">
    <property type="nucleotide sequence ID" value="NZ_DAMBUX010000007.1"/>
</dbReference>
<evidence type="ECO:0000256" key="13">
    <source>
        <dbReference type="NCBIfam" id="TIGR04265"/>
    </source>
</evidence>
<gene>
    <name evidence="15" type="ORF">LY60_00147</name>
</gene>
<evidence type="ECO:0000256" key="7">
    <source>
        <dbReference type="ARBA" id="ARBA00022989"/>
    </source>
</evidence>
<feature type="active site" evidence="12">
    <location>
        <position position="222"/>
    </location>
</feature>
<comment type="caution">
    <text evidence="15">The sequence shown here is derived from an EMBL/GenBank/DDBJ whole genome shotgun (WGS) entry which is preliminary data.</text>
</comment>
<evidence type="ECO:0000313" key="15">
    <source>
        <dbReference type="EMBL" id="TWH83537.1"/>
    </source>
</evidence>
<keyword evidence="6" id="KW-0677">Repeat</keyword>
<evidence type="ECO:0000313" key="16">
    <source>
        <dbReference type="Proteomes" id="UP000315343"/>
    </source>
</evidence>
<dbReference type="InterPro" id="IPR030874">
    <property type="entry name" value="Cardiolipin_synth_Firmi"/>
</dbReference>
<dbReference type="PANTHER" id="PTHR21248">
    <property type="entry name" value="CARDIOLIPIN SYNTHASE"/>
    <property type="match status" value="1"/>
</dbReference>
<feature type="transmembrane region" description="Helical" evidence="12">
    <location>
        <begin position="6"/>
        <end position="25"/>
    </location>
</feature>
<name>A0A562JJY9_9FIRM</name>
<dbReference type="InterPro" id="IPR027379">
    <property type="entry name" value="CLS_N"/>
</dbReference>
<organism evidence="15 16">
    <name type="scientific">Sedimentibacter saalensis</name>
    <dbReference type="NCBI Taxonomy" id="130788"/>
    <lineage>
        <taxon>Bacteria</taxon>
        <taxon>Bacillati</taxon>
        <taxon>Bacillota</taxon>
        <taxon>Tissierellia</taxon>
        <taxon>Sedimentibacter</taxon>
    </lineage>
</organism>
<feature type="domain" description="PLD phosphodiesterase" evidence="14">
    <location>
        <begin position="395"/>
        <end position="422"/>
    </location>
</feature>
<keyword evidence="10 12" id="KW-0594">Phospholipid biosynthesis</keyword>
<evidence type="ECO:0000256" key="9">
    <source>
        <dbReference type="ARBA" id="ARBA00023136"/>
    </source>
</evidence>
<dbReference type="EC" id="2.7.8.-" evidence="12 13"/>
<keyword evidence="7 12" id="KW-1133">Transmembrane helix</keyword>
<comment type="catalytic activity">
    <reaction evidence="12">
        <text>2 a 1,2-diacyl-sn-glycero-3-phospho-(1'-sn-glycerol) = a cardiolipin + glycerol</text>
        <dbReference type="Rhea" id="RHEA:31451"/>
        <dbReference type="ChEBI" id="CHEBI:17754"/>
        <dbReference type="ChEBI" id="CHEBI:62237"/>
        <dbReference type="ChEBI" id="CHEBI:64716"/>
    </reaction>
</comment>
<comment type="subcellular location">
    <subcellularLocation>
        <location evidence="1 12">Cell membrane</location>
        <topology evidence="1 12">Multi-pass membrane protein</topology>
    </subcellularLocation>
</comment>
<evidence type="ECO:0000256" key="2">
    <source>
        <dbReference type="ARBA" id="ARBA00022475"/>
    </source>
</evidence>
<feature type="active site" evidence="12">
    <location>
        <position position="229"/>
    </location>
</feature>
<feature type="active site" evidence="12">
    <location>
        <position position="400"/>
    </location>
</feature>
<keyword evidence="8 12" id="KW-0443">Lipid metabolism</keyword>
<dbReference type="AlphaFoldDB" id="A0A562JJY9"/>
<dbReference type="SUPFAM" id="SSF56024">
    <property type="entry name" value="Phospholipase D/nuclease"/>
    <property type="match status" value="2"/>
</dbReference>
<evidence type="ECO:0000256" key="8">
    <source>
        <dbReference type="ARBA" id="ARBA00023098"/>
    </source>
</evidence>
<dbReference type="CDD" id="cd09110">
    <property type="entry name" value="PLDc_CLS_1"/>
    <property type="match status" value="1"/>
</dbReference>
<protein>
    <recommendedName>
        <fullName evidence="12 13">Cardiolipin synthase</fullName>
        <shortName evidence="12">CL synthase</shortName>
        <ecNumber evidence="12 13">2.7.8.-</ecNumber>
    </recommendedName>
</protein>
<dbReference type="EMBL" id="VLKH01000001">
    <property type="protein sequence ID" value="TWH83537.1"/>
    <property type="molecule type" value="Genomic_DNA"/>
</dbReference>
<dbReference type="InterPro" id="IPR022924">
    <property type="entry name" value="Cardiolipin_synthase"/>
</dbReference>
<keyword evidence="16" id="KW-1185">Reference proteome</keyword>
<keyword evidence="4 12" id="KW-0808">Transferase</keyword>
<evidence type="ECO:0000256" key="3">
    <source>
        <dbReference type="ARBA" id="ARBA00022516"/>
    </source>
</evidence>
<evidence type="ECO:0000256" key="4">
    <source>
        <dbReference type="ARBA" id="ARBA00022679"/>
    </source>
</evidence>
<dbReference type="Gene3D" id="3.30.870.10">
    <property type="entry name" value="Endonuclease Chain A"/>
    <property type="match status" value="2"/>
</dbReference>
<accession>A0A562JJY9</accession>
<evidence type="ECO:0000256" key="5">
    <source>
        <dbReference type="ARBA" id="ARBA00022692"/>
    </source>
</evidence>
<dbReference type="GO" id="GO:0032049">
    <property type="term" value="P:cardiolipin biosynthetic process"/>
    <property type="evidence" value="ECO:0007669"/>
    <property type="project" value="UniProtKB-UniRule"/>
</dbReference>
<evidence type="ECO:0000256" key="12">
    <source>
        <dbReference type="HAMAP-Rule" id="MF_01916"/>
    </source>
</evidence>
<sequence length="482" mass="55403">MLNIFSSISIIYFINIAMAVVVIFLERKDPTATLAWVLVLLIFPGFGFLLYLMLSQNFSRKKLFAMKIYTRKTFGDYIKVQQELFSSGKLVLNDKNAERFKDLIKMNLFFHGFSYTQNNDVTIYTDGQEKFYELFGLLEKAQHHIHIEYYIIKNDGLGNKLFEILKKKAAEGVEVRLLFDSVGGRHVPKEKIKEMTSSGVKVAVFFESRFPFFNFKINYRNHRKIVVIDGNTAFIGGFNIGDEYLGLNKKIGYWRDTHLKITGDAVIDLQTRFFLDWGHASKEEDLIFLPKYFPDSNNSGAVGIQIISSGPDTPDQTIKSSYVKMINSAKESILIQTPYFIPDASVFESIKIAAMSGVDVKIMIPCKPDHPFVYWATYWYCGGLLKYGVKVYTYEYGFLHAKTIVIDKVVSSAGTANFDMRSFKLNFESNALIYDQKISGNLYDIFMEDLNYSMELTRELYLERGVIIRMKESICRLLAPLL</sequence>
<keyword evidence="2 12" id="KW-1003">Cell membrane</keyword>
<comment type="similarity">
    <text evidence="12">Belongs to the phospholipase D family. Cardiolipin synthase subfamily.</text>
</comment>
<evidence type="ECO:0000259" key="14">
    <source>
        <dbReference type="PROSITE" id="PS50035"/>
    </source>
</evidence>
<dbReference type="HAMAP" id="MF_01916">
    <property type="entry name" value="Cardiolipin_synth_Cls"/>
    <property type="match status" value="1"/>
</dbReference>
<reference evidence="15 16" key="1">
    <citation type="submission" date="2019-07" db="EMBL/GenBank/DDBJ databases">
        <title>Genomic Encyclopedia of Type Strains, Phase I: the one thousand microbial genomes (KMG-I) project.</title>
        <authorList>
            <person name="Kyrpides N."/>
        </authorList>
    </citation>
    <scope>NUCLEOTIDE SEQUENCE [LARGE SCALE GENOMIC DNA]</scope>
    <source>
        <strain evidence="15 16">DSM 13558</strain>
    </source>
</reference>
<dbReference type="GO" id="GO:0005886">
    <property type="term" value="C:plasma membrane"/>
    <property type="evidence" value="ECO:0007669"/>
    <property type="project" value="UniProtKB-SubCell"/>
</dbReference>
<dbReference type="PROSITE" id="PS50035">
    <property type="entry name" value="PLD"/>
    <property type="match status" value="2"/>
</dbReference>
<evidence type="ECO:0000256" key="11">
    <source>
        <dbReference type="ARBA" id="ARBA00023264"/>
    </source>
</evidence>
<keyword evidence="11 12" id="KW-1208">Phospholipid metabolism</keyword>
<dbReference type="InterPro" id="IPR025202">
    <property type="entry name" value="PLD-like_dom"/>
</dbReference>
<feature type="active site" evidence="12">
    <location>
        <position position="407"/>
    </location>
</feature>
<evidence type="ECO:0000256" key="10">
    <source>
        <dbReference type="ARBA" id="ARBA00023209"/>
    </source>
</evidence>
<dbReference type="Pfam" id="PF13396">
    <property type="entry name" value="PLDc_N"/>
    <property type="match status" value="1"/>
</dbReference>